<organism evidence="2 3">
    <name type="scientific">Pontiella desulfatans</name>
    <dbReference type="NCBI Taxonomy" id="2750659"/>
    <lineage>
        <taxon>Bacteria</taxon>
        <taxon>Pseudomonadati</taxon>
        <taxon>Kiritimatiellota</taxon>
        <taxon>Kiritimatiellia</taxon>
        <taxon>Kiritimatiellales</taxon>
        <taxon>Pontiellaceae</taxon>
        <taxon>Pontiella</taxon>
    </lineage>
</organism>
<accession>A0A6C2TY01</accession>
<reference evidence="2 3" key="1">
    <citation type="submission" date="2019-04" db="EMBL/GenBank/DDBJ databases">
        <authorList>
            <person name="Van Vliet M D."/>
        </authorList>
    </citation>
    <scope>NUCLEOTIDE SEQUENCE [LARGE SCALE GENOMIC DNA]</scope>
    <source>
        <strain evidence="2 3">F1</strain>
    </source>
</reference>
<dbReference type="RefSeq" id="WP_168441981.1">
    <property type="nucleotide sequence ID" value="NZ_CAAHFG010000001.1"/>
</dbReference>
<protein>
    <recommendedName>
        <fullName evidence="4">DUF481 domain-containing protein</fullName>
    </recommendedName>
</protein>
<evidence type="ECO:0008006" key="4">
    <source>
        <dbReference type="Google" id="ProtNLM"/>
    </source>
</evidence>
<sequence>MKAIIGAVVIGLCGLGHAADSWEDFDPPPDSEFDWIQLDSGEWLKGDLKVMYDQSLEFDSDKMELLDFDFEDVIRLRTRNVQRVLVQKTRGEAKIFTGQLELEHDRIFLHNDGESVDFPREEIVAIAQRAEHERNKWSGSLSIGVNMRGGNSETMDANVSANLKRQTALTRYNLDYLANYSGTRNEETANNQRLSMDANVFLSSRVYWRIVEAEFYRDKFSNIDQQYSVHTGVGYYLFHNPKLEWSVGAGAGYQRTEYISVEAGGDEASESPYFEAGTMFDYELNSNIDYLLDYSCRVLNESNGTYTHHLVTTLSMDLIGDDLDLDVSLVWDRVEEPTADSSGRTPEQDDYQLIFSLAYDF</sequence>
<gene>
    <name evidence="2" type="ORF">PDESU_01022</name>
</gene>
<dbReference type="Proteomes" id="UP000366872">
    <property type="component" value="Unassembled WGS sequence"/>
</dbReference>
<dbReference type="AlphaFoldDB" id="A0A6C2TY01"/>
<keyword evidence="1" id="KW-0732">Signal</keyword>
<feature type="signal peptide" evidence="1">
    <location>
        <begin position="1"/>
        <end position="18"/>
    </location>
</feature>
<evidence type="ECO:0000256" key="1">
    <source>
        <dbReference type="SAM" id="SignalP"/>
    </source>
</evidence>
<proteinExistence type="predicted"/>
<feature type="chain" id="PRO_5025399308" description="DUF481 domain-containing protein" evidence="1">
    <location>
        <begin position="19"/>
        <end position="361"/>
    </location>
</feature>
<keyword evidence="3" id="KW-1185">Reference proteome</keyword>
<name>A0A6C2TY01_PONDE</name>
<evidence type="ECO:0000313" key="3">
    <source>
        <dbReference type="Proteomes" id="UP000366872"/>
    </source>
</evidence>
<dbReference type="EMBL" id="CAAHFG010000001">
    <property type="protein sequence ID" value="VGO12469.1"/>
    <property type="molecule type" value="Genomic_DNA"/>
</dbReference>
<evidence type="ECO:0000313" key="2">
    <source>
        <dbReference type="EMBL" id="VGO12469.1"/>
    </source>
</evidence>
<dbReference type="InterPro" id="IPR007433">
    <property type="entry name" value="DUF481"/>
</dbReference>
<dbReference type="Pfam" id="PF04338">
    <property type="entry name" value="DUF481"/>
    <property type="match status" value="1"/>
</dbReference>